<evidence type="ECO:0000313" key="4">
    <source>
        <dbReference type="Proteomes" id="UP000094463"/>
    </source>
</evidence>
<dbReference type="GO" id="GO:0000162">
    <property type="term" value="P:L-tryptophan biosynthetic process"/>
    <property type="evidence" value="ECO:0007669"/>
    <property type="project" value="TreeGrafter"/>
</dbReference>
<dbReference type="InterPro" id="IPR006805">
    <property type="entry name" value="Anth_synth_I_N"/>
</dbReference>
<dbReference type="InterPro" id="IPR019999">
    <property type="entry name" value="Anth_synth_I-like"/>
</dbReference>
<accession>A0A1D7R017</accession>
<dbReference type="PANTHER" id="PTHR11236:SF41">
    <property type="entry name" value="AMINODEOXYCHORISMATE SYNTHASE COMPONENT 1"/>
    <property type="match status" value="1"/>
</dbReference>
<name>A0A1D7R017_9BACI</name>
<dbReference type="RefSeq" id="WP_069366469.1">
    <property type="nucleotide sequence ID" value="NZ_CP012502.1"/>
</dbReference>
<dbReference type="STRING" id="632773.BBEV_3308"/>
<keyword evidence="4" id="KW-1185">Reference proteome</keyword>
<sequence>MTRVATGEVIPLAVLPEDWFYTYMKLTSDQSDYVLLESGRGGRYSVIGLEPFAKLTGKNGLLRIEQEGQVNHLKGPLLHSLRQWASAWAIEADPDLPDMQGGLFGQLSYDLIREIESLPVAATDDLDTPDVSLLAFDELYVIDHQEELLWGIAVTEDRADHSVAKALLDRWHYAAAAWDEETFSASRNTIDSDQDRVRSLDEKTFNEGVRRVQDYIRSGDVFQVNLSVRETMRLNTPPRHMYQKLREINPSPYMGYFQKDGIVYVSASPELLVKVRGEDVSTRPIAGTRSRGDSPQEDDRLARTLLDNEKERAEHIMLVDLERNDLGRIAAFGTVMVDELMVIEKYSHVQHIVSNVRGKRAPGRDAFDVIAATFPGGTITGAPKIRTMEIIEEIEPVRRGAYTGAMGWIGFQDDMELNITIRTMIVKDDEVHVQAGAGIVIDSDPAAEYKESLKKAKALWHAKTMSEEELVEELSKSRGGENK</sequence>
<evidence type="ECO:0000259" key="1">
    <source>
        <dbReference type="Pfam" id="PF00425"/>
    </source>
</evidence>
<dbReference type="Proteomes" id="UP000094463">
    <property type="component" value="Chromosome"/>
</dbReference>
<reference evidence="3 4" key="1">
    <citation type="submission" date="2015-08" db="EMBL/GenBank/DDBJ databases">
        <title>The complete genome sequence of Bacillus beveridgei MLTeJB.</title>
        <authorList>
            <person name="Hanson T.E."/>
            <person name="Mesa C."/>
            <person name="Basesman S.M."/>
            <person name="Oremland R.S."/>
        </authorList>
    </citation>
    <scope>NUCLEOTIDE SEQUENCE [LARGE SCALE GENOMIC DNA]</scope>
    <source>
        <strain evidence="3 4">MLTeJB</strain>
    </source>
</reference>
<dbReference type="SUPFAM" id="SSF56322">
    <property type="entry name" value="ADC synthase"/>
    <property type="match status" value="1"/>
</dbReference>
<dbReference type="EMBL" id="CP012502">
    <property type="protein sequence ID" value="AOM84606.1"/>
    <property type="molecule type" value="Genomic_DNA"/>
</dbReference>
<dbReference type="Pfam" id="PF00425">
    <property type="entry name" value="Chorismate_bind"/>
    <property type="match status" value="1"/>
</dbReference>
<evidence type="ECO:0000313" key="3">
    <source>
        <dbReference type="EMBL" id="AOM84606.1"/>
    </source>
</evidence>
<dbReference type="PANTHER" id="PTHR11236">
    <property type="entry name" value="AMINOBENZOATE/ANTHRANILATE SYNTHASE"/>
    <property type="match status" value="1"/>
</dbReference>
<dbReference type="Pfam" id="PF04715">
    <property type="entry name" value="Anth_synt_I_N"/>
    <property type="match status" value="1"/>
</dbReference>
<dbReference type="InterPro" id="IPR005801">
    <property type="entry name" value="ADC_synthase"/>
</dbReference>
<dbReference type="PRINTS" id="PR00095">
    <property type="entry name" value="ANTSNTHASEI"/>
</dbReference>
<feature type="domain" description="Anthranilate synthase component I N-terminal" evidence="2">
    <location>
        <begin position="23"/>
        <end position="149"/>
    </location>
</feature>
<keyword evidence="3" id="KW-0808">Transferase</keyword>
<keyword evidence="3" id="KW-0032">Aminotransferase</keyword>
<dbReference type="InterPro" id="IPR015890">
    <property type="entry name" value="Chorismate_C"/>
</dbReference>
<dbReference type="EC" id="2.6.1.85" evidence="3"/>
<dbReference type="PATRIC" id="fig|632773.3.peg.3454"/>
<dbReference type="GO" id="GO:0046820">
    <property type="term" value="F:4-amino-4-deoxychorismate synthase activity"/>
    <property type="evidence" value="ECO:0007669"/>
    <property type="project" value="UniProtKB-EC"/>
</dbReference>
<evidence type="ECO:0000259" key="2">
    <source>
        <dbReference type="Pfam" id="PF04715"/>
    </source>
</evidence>
<dbReference type="Gene3D" id="3.60.120.10">
    <property type="entry name" value="Anthranilate synthase"/>
    <property type="match status" value="1"/>
</dbReference>
<dbReference type="OrthoDB" id="9803598at2"/>
<feature type="domain" description="Chorismate-utilising enzyme C-terminal" evidence="1">
    <location>
        <begin position="202"/>
        <end position="455"/>
    </location>
</feature>
<dbReference type="KEGG" id="bbev:BBEV_3308"/>
<proteinExistence type="predicted"/>
<gene>
    <name evidence="3" type="primary">pabB</name>
    <name evidence="3" type="ORF">BBEV_3308</name>
</gene>
<protein>
    <submittedName>
        <fullName evidence="3">Para-aminobenzoate synthase, aminase component</fullName>
        <ecNumber evidence="3">2.6.1.85</ecNumber>
    </submittedName>
</protein>
<dbReference type="AlphaFoldDB" id="A0A1D7R017"/>
<organism evidence="3 4">
    <name type="scientific">Salisediminibacterium beveridgei</name>
    <dbReference type="NCBI Taxonomy" id="632773"/>
    <lineage>
        <taxon>Bacteria</taxon>
        <taxon>Bacillati</taxon>
        <taxon>Bacillota</taxon>
        <taxon>Bacilli</taxon>
        <taxon>Bacillales</taxon>
        <taxon>Bacillaceae</taxon>
        <taxon>Salisediminibacterium</taxon>
    </lineage>
</organism>